<accession>A0A8S0ZBG7</accession>
<dbReference type="Proteomes" id="UP000494256">
    <property type="component" value="Unassembled WGS sequence"/>
</dbReference>
<keyword evidence="3 9" id="KW-0863">Zinc-finger</keyword>
<dbReference type="InterPro" id="IPR051767">
    <property type="entry name" value="Nucleoporin_NUP42"/>
</dbReference>
<evidence type="ECO:0000256" key="6">
    <source>
        <dbReference type="ARBA" id="ARBA00037262"/>
    </source>
</evidence>
<evidence type="ECO:0000256" key="9">
    <source>
        <dbReference type="PROSITE-ProRule" id="PRU00723"/>
    </source>
</evidence>
<keyword evidence="4 9" id="KW-0862">Zinc</keyword>
<reference evidence="12 13" key="1">
    <citation type="submission" date="2020-04" db="EMBL/GenBank/DDBJ databases">
        <authorList>
            <person name="Wallbank WR R."/>
            <person name="Pardo Diaz C."/>
            <person name="Kozak K."/>
            <person name="Martin S."/>
            <person name="Jiggins C."/>
            <person name="Moest M."/>
            <person name="Warren A I."/>
            <person name="Byers J.R.P. K."/>
            <person name="Montejo-Kovacevich G."/>
            <person name="Yen C E."/>
        </authorList>
    </citation>
    <scope>NUCLEOTIDE SEQUENCE [LARGE SCALE GENOMIC DNA]</scope>
</reference>
<name>A0A8S0ZBG7_ARCPL</name>
<gene>
    <name evidence="12" type="ORF">APLA_LOCUS4494</name>
</gene>
<dbReference type="PROSITE" id="PS50103">
    <property type="entry name" value="ZF_C3H1"/>
    <property type="match status" value="1"/>
</dbReference>
<dbReference type="Gene3D" id="4.10.1000.10">
    <property type="entry name" value="Zinc finger, CCCH-type"/>
    <property type="match status" value="1"/>
</dbReference>
<evidence type="ECO:0000256" key="4">
    <source>
        <dbReference type="ARBA" id="ARBA00022833"/>
    </source>
</evidence>
<evidence type="ECO:0000256" key="5">
    <source>
        <dbReference type="ARBA" id="ARBA00023242"/>
    </source>
</evidence>
<dbReference type="OrthoDB" id="7256251at2759"/>
<keyword evidence="5" id="KW-0539">Nucleus</keyword>
<evidence type="ECO:0000256" key="1">
    <source>
        <dbReference type="ARBA" id="ARBA00004335"/>
    </source>
</evidence>
<organism evidence="12 13">
    <name type="scientific">Arctia plantaginis</name>
    <name type="common">Wood tiger moth</name>
    <name type="synonym">Phalaena plantaginis</name>
    <dbReference type="NCBI Taxonomy" id="874455"/>
    <lineage>
        <taxon>Eukaryota</taxon>
        <taxon>Metazoa</taxon>
        <taxon>Ecdysozoa</taxon>
        <taxon>Arthropoda</taxon>
        <taxon>Hexapoda</taxon>
        <taxon>Insecta</taxon>
        <taxon>Pterygota</taxon>
        <taxon>Neoptera</taxon>
        <taxon>Endopterygota</taxon>
        <taxon>Lepidoptera</taxon>
        <taxon>Glossata</taxon>
        <taxon>Ditrysia</taxon>
        <taxon>Noctuoidea</taxon>
        <taxon>Erebidae</taxon>
        <taxon>Arctiinae</taxon>
        <taxon>Arctia</taxon>
    </lineage>
</organism>
<dbReference type="Pfam" id="PF18044">
    <property type="entry name" value="zf-CCCH_4"/>
    <property type="match status" value="1"/>
</dbReference>
<evidence type="ECO:0000256" key="3">
    <source>
        <dbReference type="ARBA" id="ARBA00022771"/>
    </source>
</evidence>
<feature type="region of interest" description="Disordered" evidence="10">
    <location>
        <begin position="260"/>
        <end position="330"/>
    </location>
</feature>
<feature type="zinc finger region" description="C3H1-type" evidence="9">
    <location>
        <begin position="1"/>
        <end position="25"/>
    </location>
</feature>
<dbReference type="EMBL" id="CADEBD010000287">
    <property type="protein sequence ID" value="CAB3230257.1"/>
    <property type="molecule type" value="Genomic_DNA"/>
</dbReference>
<dbReference type="SUPFAM" id="SSF90229">
    <property type="entry name" value="CCCH zinc finger"/>
    <property type="match status" value="1"/>
</dbReference>
<dbReference type="InterPro" id="IPR000571">
    <property type="entry name" value="Znf_CCCH"/>
</dbReference>
<proteinExistence type="predicted"/>
<evidence type="ECO:0000256" key="2">
    <source>
        <dbReference type="ARBA" id="ARBA00022723"/>
    </source>
</evidence>
<evidence type="ECO:0000256" key="8">
    <source>
        <dbReference type="ARBA" id="ARBA00042384"/>
    </source>
</evidence>
<dbReference type="SMART" id="SM00356">
    <property type="entry name" value="ZnF_C3H1"/>
    <property type="match status" value="1"/>
</dbReference>
<evidence type="ECO:0000313" key="12">
    <source>
        <dbReference type="EMBL" id="CAB3230257.1"/>
    </source>
</evidence>
<dbReference type="GO" id="GO:0008270">
    <property type="term" value="F:zinc ion binding"/>
    <property type="evidence" value="ECO:0007669"/>
    <property type="project" value="UniProtKB-KW"/>
</dbReference>
<evidence type="ECO:0000313" key="13">
    <source>
        <dbReference type="Proteomes" id="UP000494256"/>
    </source>
</evidence>
<comment type="caution">
    <text evidence="12">The sequence shown here is derived from an EMBL/GenBank/DDBJ whole genome shotgun (WGS) entry which is preliminary data.</text>
</comment>
<dbReference type="InterPro" id="IPR036855">
    <property type="entry name" value="Znf_CCCH_sf"/>
</dbReference>
<dbReference type="GO" id="GO:0031965">
    <property type="term" value="C:nuclear membrane"/>
    <property type="evidence" value="ECO:0007669"/>
    <property type="project" value="UniProtKB-SubCell"/>
</dbReference>
<dbReference type="PANTHER" id="PTHR46527:SF1">
    <property type="entry name" value="NUCLEOPORIN NUP42"/>
    <property type="match status" value="1"/>
</dbReference>
<protein>
    <recommendedName>
        <fullName evidence="7">Nucleoporin NUP42</fullName>
    </recommendedName>
    <alternativeName>
        <fullName evidence="8">Nucleoporin-like protein 2</fullName>
    </alternativeName>
</protein>
<comment type="function">
    <text evidence="6">Required for the export of mRNAs containing poly(A) tails from the nucleus into the cytoplasm.</text>
</comment>
<evidence type="ECO:0000259" key="11">
    <source>
        <dbReference type="PROSITE" id="PS50103"/>
    </source>
</evidence>
<dbReference type="AlphaFoldDB" id="A0A8S0ZBG7"/>
<comment type="subcellular location">
    <subcellularLocation>
        <location evidence="1">Nucleus membrane</location>
        <topology evidence="1">Peripheral membrane protein</topology>
        <orientation evidence="1">Cytoplasmic side</orientation>
    </subcellularLocation>
</comment>
<sequence length="387" mass="42713">MTVCRFFQQGYCRYGQNCRYDHIYGSKYSYHANPQPQAAPPQSSISDEQLVSQVQADMQSALRGGQWILSCYSPFKEKPIFPGINDLSPEEARLFIYEAKNSNNLEQAITYMNNIFKETKQKYEQILQPDMNIIKVLRGLYKGEVLPSPFTSNNQNVYSSGSNTASSIFRSALQNTQSTSPKANTAKSIFSQGQQSIFNTQPDPAMEIFSRANANVFGPSSPPNAFGENQNISAKSLFASAVQINPNQASPSNIFASANQSIFGSPPNQNTSPFVQVQKSPFSQEQSTSPFAPVQSKSPFSQEQSNSPFAPVQNTSPFGQGNIFQKNNSPASIFGQANKQLISDDPGVYSKKEELSETDLEAFKSDKFELGFVPELPPPYQLGTRAL</sequence>
<evidence type="ECO:0000256" key="10">
    <source>
        <dbReference type="SAM" id="MobiDB-lite"/>
    </source>
</evidence>
<keyword evidence="2 9" id="KW-0479">Metal-binding</keyword>
<evidence type="ECO:0000256" key="7">
    <source>
        <dbReference type="ARBA" id="ARBA00039886"/>
    </source>
</evidence>
<dbReference type="PANTHER" id="PTHR46527">
    <property type="entry name" value="NUCLEOPORIN-LIKE PROTEIN 2"/>
    <property type="match status" value="1"/>
</dbReference>
<dbReference type="InterPro" id="IPR041367">
    <property type="entry name" value="Znf-CCCH_4"/>
</dbReference>
<feature type="domain" description="C3H1-type" evidence="11">
    <location>
        <begin position="1"/>
        <end position="25"/>
    </location>
</feature>